<keyword evidence="2" id="KW-0689">Ribosomal protein</keyword>
<organism evidence="7 8">
    <name type="scientific">Neovison vison</name>
    <name type="common">American mink</name>
    <name type="synonym">Mustela vison</name>
    <dbReference type="NCBI Taxonomy" id="452646"/>
    <lineage>
        <taxon>Eukaryota</taxon>
        <taxon>Metazoa</taxon>
        <taxon>Chordata</taxon>
        <taxon>Craniata</taxon>
        <taxon>Vertebrata</taxon>
        <taxon>Euteleostomi</taxon>
        <taxon>Mammalia</taxon>
        <taxon>Eutheria</taxon>
        <taxon>Laurasiatheria</taxon>
        <taxon>Carnivora</taxon>
        <taxon>Caniformia</taxon>
        <taxon>Musteloidea</taxon>
        <taxon>Mustelidae</taxon>
        <taxon>Mustelinae</taxon>
        <taxon>Neogale</taxon>
    </lineage>
</organism>
<evidence type="ECO:0000256" key="5">
    <source>
        <dbReference type="ARBA" id="ARBA00035200"/>
    </source>
</evidence>
<evidence type="ECO:0000313" key="8">
    <source>
        <dbReference type="Proteomes" id="UP000694425"/>
    </source>
</evidence>
<dbReference type="InterPro" id="IPR036227">
    <property type="entry name" value="Ribosomal_uL15/eL18_sf"/>
</dbReference>
<dbReference type="PANTHER" id="PTHR11721">
    <property type="entry name" value="60S RIBOSOMAL PROTEIN L27A"/>
    <property type="match status" value="1"/>
</dbReference>
<reference evidence="7" key="1">
    <citation type="submission" date="2025-08" db="UniProtKB">
        <authorList>
            <consortium name="Ensembl"/>
        </authorList>
    </citation>
    <scope>IDENTIFICATION</scope>
</reference>
<comment type="similarity">
    <text evidence="1">Belongs to the universal ribosomal protein uL15 family.</text>
</comment>
<dbReference type="GeneID" id="122910142"/>
<keyword evidence="3" id="KW-0687">Ribonucleoprotein</keyword>
<dbReference type="Proteomes" id="UP000694425">
    <property type="component" value="Unplaced"/>
</dbReference>
<evidence type="ECO:0000256" key="2">
    <source>
        <dbReference type="ARBA" id="ARBA00022980"/>
    </source>
</evidence>
<dbReference type="Gene3D" id="3.100.10.10">
    <property type="match status" value="1"/>
</dbReference>
<dbReference type="KEGG" id="nvs:122910142"/>
<sequence>MPSRLRKTWHFWIHSRIGKHQKHSGGHSHAGGMLHHRINFNQYHPGYFGTVGSRHYHFKSNQKFCPVVHLDKLWTLVSEQLWVNSARNRTGVAPIIDVI</sequence>
<evidence type="ECO:0000256" key="4">
    <source>
        <dbReference type="ARBA" id="ARBA00023278"/>
    </source>
</evidence>
<evidence type="ECO:0000256" key="3">
    <source>
        <dbReference type="ARBA" id="ARBA00023274"/>
    </source>
</evidence>
<dbReference type="AlphaFoldDB" id="A0A8C7CED0"/>
<keyword evidence="4" id="KW-0379">Hydroxylation</keyword>
<dbReference type="GO" id="GO:0003735">
    <property type="term" value="F:structural constituent of ribosome"/>
    <property type="evidence" value="ECO:0007669"/>
    <property type="project" value="TreeGrafter"/>
</dbReference>
<evidence type="ECO:0000256" key="6">
    <source>
        <dbReference type="ARBA" id="ARBA00035527"/>
    </source>
</evidence>
<accession>A0A8C7CED0</accession>
<dbReference type="GO" id="GO:0022625">
    <property type="term" value="C:cytosolic large ribosomal subunit"/>
    <property type="evidence" value="ECO:0007669"/>
    <property type="project" value="TreeGrafter"/>
</dbReference>
<dbReference type="Ensembl" id="ENSNVIT00000036792.1">
    <property type="protein sequence ID" value="ENSNVIP00000031753.1"/>
    <property type="gene ID" value="ENSNVIG00000024431.1"/>
</dbReference>
<dbReference type="PANTHER" id="PTHR11721:SF30">
    <property type="entry name" value="LARGE RIBOSOMAL SUBUNIT PROTEIN UL15"/>
    <property type="match status" value="1"/>
</dbReference>
<reference evidence="7" key="2">
    <citation type="submission" date="2025-09" db="UniProtKB">
        <authorList>
            <consortium name="Ensembl"/>
        </authorList>
    </citation>
    <scope>IDENTIFICATION</scope>
</reference>
<gene>
    <name evidence="7" type="primary">LOC122910142</name>
</gene>
<name>A0A8C7CED0_NEOVI</name>
<evidence type="ECO:0000313" key="7">
    <source>
        <dbReference type="Ensembl" id="ENSNVIP00000031753.1"/>
    </source>
</evidence>
<protein>
    <recommendedName>
        <fullName evidence="5">Large ribosomal subunit protein uL15</fullName>
    </recommendedName>
    <alternativeName>
        <fullName evidence="6">60S ribosomal protein L27a</fullName>
    </alternativeName>
</protein>
<evidence type="ECO:0000256" key="1">
    <source>
        <dbReference type="ARBA" id="ARBA00007320"/>
    </source>
</evidence>
<dbReference type="GeneTree" id="ENSGT00390000005534"/>
<dbReference type="SUPFAM" id="SSF52080">
    <property type="entry name" value="Ribosomal proteins L15p and L18e"/>
    <property type="match status" value="1"/>
</dbReference>
<dbReference type="RefSeq" id="XP_044110771.1">
    <property type="nucleotide sequence ID" value="XM_044254836.1"/>
</dbReference>
<keyword evidence="8" id="KW-1185">Reference proteome</keyword>
<proteinExistence type="inferred from homology"/>